<name>A0A9D2S7R2_9FIRM</name>
<dbReference type="AlphaFoldDB" id="A0A9D2S7R2"/>
<accession>A0A9D2S7R2</accession>
<evidence type="ECO:0000313" key="1">
    <source>
        <dbReference type="EMBL" id="HJB58635.1"/>
    </source>
</evidence>
<comment type="caution">
    <text evidence="1">The sequence shown here is derived from an EMBL/GenBank/DDBJ whole genome shotgun (WGS) entry which is preliminary data.</text>
</comment>
<gene>
    <name evidence="1" type="ORF">H9771_03070</name>
</gene>
<sequence>MTTEQWERENQNTLKAMYETGGYGVRQFRCGYCRKLLYTRTHNRKYCRYETCGHKALNLRNSIRRRRVRGELTCTCCGKPFDPVRADARFCSNACRQKSYRQRAAETAAQ</sequence>
<proteinExistence type="predicted"/>
<reference evidence="1" key="1">
    <citation type="journal article" date="2021" name="PeerJ">
        <title>Extensive microbial diversity within the chicken gut microbiome revealed by metagenomics and culture.</title>
        <authorList>
            <person name="Gilroy R."/>
            <person name="Ravi A."/>
            <person name="Getino M."/>
            <person name="Pursley I."/>
            <person name="Horton D.L."/>
            <person name="Alikhan N.F."/>
            <person name="Baker D."/>
            <person name="Gharbi K."/>
            <person name="Hall N."/>
            <person name="Watson M."/>
            <person name="Adriaenssens E.M."/>
            <person name="Foster-Nyarko E."/>
            <person name="Jarju S."/>
            <person name="Secka A."/>
            <person name="Antonio M."/>
            <person name="Oren A."/>
            <person name="Chaudhuri R.R."/>
            <person name="La Ragione R."/>
            <person name="Hildebrand F."/>
            <person name="Pallen M.J."/>
        </authorList>
    </citation>
    <scope>NUCLEOTIDE SEQUENCE</scope>
    <source>
        <strain evidence="1">ChiHjej9B8-13557</strain>
    </source>
</reference>
<evidence type="ECO:0000313" key="2">
    <source>
        <dbReference type="Proteomes" id="UP000824211"/>
    </source>
</evidence>
<protein>
    <submittedName>
        <fullName evidence="1">Uncharacterized protein</fullName>
    </submittedName>
</protein>
<reference evidence="1" key="2">
    <citation type="submission" date="2021-04" db="EMBL/GenBank/DDBJ databases">
        <authorList>
            <person name="Gilroy R."/>
        </authorList>
    </citation>
    <scope>NUCLEOTIDE SEQUENCE</scope>
    <source>
        <strain evidence="1">ChiHjej9B8-13557</strain>
    </source>
</reference>
<dbReference type="Proteomes" id="UP000824211">
    <property type="component" value="Unassembled WGS sequence"/>
</dbReference>
<organism evidence="1 2">
    <name type="scientific">Candidatus Faecalibacterium faecipullorum</name>
    <dbReference type="NCBI Taxonomy" id="2838578"/>
    <lineage>
        <taxon>Bacteria</taxon>
        <taxon>Bacillati</taxon>
        <taxon>Bacillota</taxon>
        <taxon>Clostridia</taxon>
        <taxon>Eubacteriales</taxon>
        <taxon>Oscillospiraceae</taxon>
        <taxon>Faecalibacterium</taxon>
    </lineage>
</organism>
<dbReference type="EMBL" id="DWXX01000052">
    <property type="protein sequence ID" value="HJB58635.1"/>
    <property type="molecule type" value="Genomic_DNA"/>
</dbReference>